<dbReference type="InterPro" id="IPR001932">
    <property type="entry name" value="PPM-type_phosphatase-like_dom"/>
</dbReference>
<dbReference type="RefSeq" id="WP_044664185.1">
    <property type="nucleotide sequence ID" value="NZ_CDRZ01000040.1"/>
</dbReference>
<name>A0A0B7MBM3_9FIRM</name>
<dbReference type="Proteomes" id="UP000046155">
    <property type="component" value="Unassembled WGS sequence"/>
</dbReference>
<dbReference type="Pfam" id="PF13672">
    <property type="entry name" value="PP2C_2"/>
    <property type="match status" value="1"/>
</dbReference>
<dbReference type="OrthoDB" id="9805674at2"/>
<dbReference type="InterPro" id="IPR036457">
    <property type="entry name" value="PPM-type-like_dom_sf"/>
</dbReference>
<dbReference type="SUPFAM" id="SSF81606">
    <property type="entry name" value="PP2C-like"/>
    <property type="match status" value="1"/>
</dbReference>
<feature type="domain" description="PPM-type phosphatase" evidence="2">
    <location>
        <begin position="12"/>
        <end position="253"/>
    </location>
</feature>
<protein>
    <recommendedName>
        <fullName evidence="2">PPM-type phosphatase domain-containing protein</fullName>
    </recommendedName>
</protein>
<sequence length="317" mass="35806">MKPIIFGRNVQGASHKRTETECQDSYKKIEMDGDAAVLSVADGHGSKTCLYSKTGSNIAVNVFCKEMENLYGGYHDNLEALLTFLKRDGDTKIAQQIHAEWKRRVLAIHKKYKRDIPKLENGEINEREIYKLYGTTLLGLMITPLFVFAFQIGDGDITCVDNAGVKQFLISDKILGTETHSLSKIDAWENAITVLYRRESFIQENLLFMLSTDGFSNSYRNEEEFKKTCTDYFEMIKQYGVKEVCNNLKDWLDETSEQGCGDDITLLMAYFADDSNSELMQFDGDKLEPEDASSYDLSDETEDGIDEGTKGSCCSIG</sequence>
<dbReference type="Gene3D" id="3.60.40.10">
    <property type="entry name" value="PPM-type phosphatase domain"/>
    <property type="match status" value="1"/>
</dbReference>
<keyword evidence="4" id="KW-1185">Reference proteome</keyword>
<evidence type="ECO:0000313" key="3">
    <source>
        <dbReference type="EMBL" id="CEO87909.1"/>
    </source>
</evidence>
<gene>
    <name evidence="3" type="ORF">SSCH_1340004</name>
</gene>
<organism evidence="3 4">
    <name type="scientific">Syntrophaceticus schinkii</name>
    <dbReference type="NCBI Taxonomy" id="499207"/>
    <lineage>
        <taxon>Bacteria</taxon>
        <taxon>Bacillati</taxon>
        <taxon>Bacillota</taxon>
        <taxon>Clostridia</taxon>
        <taxon>Thermoanaerobacterales</taxon>
        <taxon>Thermoanaerobacterales Family III. Incertae Sedis</taxon>
        <taxon>Syntrophaceticus</taxon>
    </lineage>
</organism>
<dbReference type="AlphaFoldDB" id="A0A0B7MBM3"/>
<evidence type="ECO:0000313" key="4">
    <source>
        <dbReference type="Proteomes" id="UP000046155"/>
    </source>
</evidence>
<reference evidence="4" key="1">
    <citation type="submission" date="2015-01" db="EMBL/GenBank/DDBJ databases">
        <authorList>
            <person name="Manzoor Shahid"/>
            <person name="Zubair Saima"/>
        </authorList>
    </citation>
    <scope>NUCLEOTIDE SEQUENCE [LARGE SCALE GENOMIC DNA]</scope>
    <source>
        <strain evidence="4">Sp3</strain>
    </source>
</reference>
<evidence type="ECO:0000259" key="2">
    <source>
        <dbReference type="Pfam" id="PF13672"/>
    </source>
</evidence>
<dbReference type="EMBL" id="CDRZ01000040">
    <property type="protein sequence ID" value="CEO87909.1"/>
    <property type="molecule type" value="Genomic_DNA"/>
</dbReference>
<accession>A0A0B7MBM3</accession>
<proteinExistence type="predicted"/>
<evidence type="ECO:0000256" key="1">
    <source>
        <dbReference type="SAM" id="MobiDB-lite"/>
    </source>
</evidence>
<feature type="compositionally biased region" description="Acidic residues" evidence="1">
    <location>
        <begin position="290"/>
        <end position="306"/>
    </location>
</feature>
<feature type="region of interest" description="Disordered" evidence="1">
    <location>
        <begin position="287"/>
        <end position="317"/>
    </location>
</feature>